<gene>
    <name evidence="2" type="ordered locus">Anacy_5300</name>
</gene>
<dbReference type="KEGG" id="acy:Anacy_5300"/>
<accession>K9ZN37</accession>
<evidence type="ECO:0000313" key="2">
    <source>
        <dbReference type="EMBL" id="AFZ60626.1"/>
    </source>
</evidence>
<proteinExistence type="predicted"/>
<organism evidence="2 3">
    <name type="scientific">Anabaena cylindrica (strain ATCC 27899 / PCC 7122)</name>
    <dbReference type="NCBI Taxonomy" id="272123"/>
    <lineage>
        <taxon>Bacteria</taxon>
        <taxon>Bacillati</taxon>
        <taxon>Cyanobacteriota</taxon>
        <taxon>Cyanophyceae</taxon>
        <taxon>Nostocales</taxon>
        <taxon>Nostocaceae</taxon>
        <taxon>Anabaena</taxon>
    </lineage>
</organism>
<feature type="region of interest" description="Disordered" evidence="1">
    <location>
        <begin position="247"/>
        <end position="284"/>
    </location>
</feature>
<dbReference type="HOGENOM" id="CLU_911268_0_0_3"/>
<evidence type="ECO:0000256" key="1">
    <source>
        <dbReference type="SAM" id="MobiDB-lite"/>
    </source>
</evidence>
<name>K9ZN37_ANACC</name>
<dbReference type="STRING" id="272123.Anacy_5300"/>
<dbReference type="eggNOG" id="ENOG5030KCN">
    <property type="taxonomic scope" value="Bacteria"/>
</dbReference>
<dbReference type="PATRIC" id="fig|272123.3.peg.5754"/>
<dbReference type="EMBL" id="CP003659">
    <property type="protein sequence ID" value="AFZ60626.1"/>
    <property type="molecule type" value="Genomic_DNA"/>
</dbReference>
<dbReference type="Proteomes" id="UP000010474">
    <property type="component" value="Chromosome"/>
</dbReference>
<sequence>MLGLPARGQLGKVWSEFQLYSVDMQNYFTNNLSETLSLLEVSSQNSLNIATGQLNLPNPIEVGKQARQNLLFYPMTDKFENNPIVRANAVSNEMNRLILWGAVEGAMGTEGQRRLKVKLEETENVITNIVETANNAEESNQNFLSDIIAKIPTIENLAEQLSAQTSANQINLQLQTLKVQSQQSRIIGENLAQTIQTNQSLQYSNLNLASISQQMEEMNRARRVDSATEAARLMRTTAQIDLFGREENENRIQESGVRSQESGVRSKKERTQRNKSLGMLFRKS</sequence>
<dbReference type="AlphaFoldDB" id="K9ZN37"/>
<protein>
    <submittedName>
        <fullName evidence="2">Uncharacterized protein</fullName>
    </submittedName>
</protein>
<evidence type="ECO:0000313" key="3">
    <source>
        <dbReference type="Proteomes" id="UP000010474"/>
    </source>
</evidence>
<dbReference type="RefSeq" id="WP_015217239.1">
    <property type="nucleotide sequence ID" value="NC_019771.1"/>
</dbReference>
<keyword evidence="3" id="KW-1185">Reference proteome</keyword>
<reference evidence="3" key="1">
    <citation type="journal article" date="2013" name="Proc. Natl. Acad. Sci. U.S.A.">
        <title>Improving the coverage of the cyanobacterial phylum using diversity-driven genome sequencing.</title>
        <authorList>
            <person name="Shih P.M."/>
            <person name="Wu D."/>
            <person name="Latifi A."/>
            <person name="Axen S.D."/>
            <person name="Fewer D.P."/>
            <person name="Talla E."/>
            <person name="Calteau A."/>
            <person name="Cai F."/>
            <person name="Tandeau de Marsac N."/>
            <person name="Rippka R."/>
            <person name="Herdman M."/>
            <person name="Sivonen K."/>
            <person name="Coursin T."/>
            <person name="Laurent T."/>
            <person name="Goodwin L."/>
            <person name="Nolan M."/>
            <person name="Davenport K.W."/>
            <person name="Han C.S."/>
            <person name="Rubin E.M."/>
            <person name="Eisen J.A."/>
            <person name="Woyke T."/>
            <person name="Gugger M."/>
            <person name="Kerfeld C.A."/>
        </authorList>
    </citation>
    <scope>NUCLEOTIDE SEQUENCE [LARGE SCALE GENOMIC DNA]</scope>
    <source>
        <strain evidence="3">ATCC 27899 / PCC 7122</strain>
    </source>
</reference>